<keyword evidence="4 7" id="KW-0812">Transmembrane</keyword>
<feature type="transmembrane region" description="Helical" evidence="7">
    <location>
        <begin position="316"/>
        <end position="335"/>
    </location>
</feature>
<evidence type="ECO:0000313" key="9">
    <source>
        <dbReference type="EMBL" id="MCP2164968.1"/>
    </source>
</evidence>
<evidence type="ECO:0000256" key="5">
    <source>
        <dbReference type="ARBA" id="ARBA00022989"/>
    </source>
</evidence>
<evidence type="ECO:0000259" key="8">
    <source>
        <dbReference type="PROSITE" id="PS50850"/>
    </source>
</evidence>
<feature type="transmembrane region" description="Helical" evidence="7">
    <location>
        <begin position="165"/>
        <end position="191"/>
    </location>
</feature>
<keyword evidence="5 7" id="KW-1133">Transmembrane helix</keyword>
<accession>A0AAE3GF24</accession>
<proteinExistence type="predicted"/>
<evidence type="ECO:0000256" key="7">
    <source>
        <dbReference type="SAM" id="Phobius"/>
    </source>
</evidence>
<dbReference type="PANTHER" id="PTHR23513">
    <property type="entry name" value="INTEGRAL MEMBRANE EFFLUX PROTEIN-RELATED"/>
    <property type="match status" value="1"/>
</dbReference>
<protein>
    <submittedName>
        <fullName evidence="9">Transmembrane secretion effector</fullName>
    </submittedName>
</protein>
<feature type="transmembrane region" description="Helical" evidence="7">
    <location>
        <begin position="355"/>
        <end position="376"/>
    </location>
</feature>
<dbReference type="Pfam" id="PF05977">
    <property type="entry name" value="MFS_3"/>
    <property type="match status" value="1"/>
</dbReference>
<keyword evidence="6 7" id="KW-0472">Membrane</keyword>
<dbReference type="InterPro" id="IPR020846">
    <property type="entry name" value="MFS_dom"/>
</dbReference>
<organism evidence="9 10">
    <name type="scientific">Goodfellowiella coeruleoviolacea</name>
    <dbReference type="NCBI Taxonomy" id="334858"/>
    <lineage>
        <taxon>Bacteria</taxon>
        <taxon>Bacillati</taxon>
        <taxon>Actinomycetota</taxon>
        <taxon>Actinomycetes</taxon>
        <taxon>Pseudonocardiales</taxon>
        <taxon>Pseudonocardiaceae</taxon>
        <taxon>Goodfellowiella</taxon>
    </lineage>
</organism>
<feature type="transmembrane region" description="Helical" evidence="7">
    <location>
        <begin position="289"/>
        <end position="310"/>
    </location>
</feature>
<feature type="transmembrane region" description="Helical" evidence="7">
    <location>
        <begin position="84"/>
        <end position="117"/>
    </location>
</feature>
<dbReference type="InterPro" id="IPR036259">
    <property type="entry name" value="MFS_trans_sf"/>
</dbReference>
<keyword evidence="2" id="KW-0813">Transport</keyword>
<dbReference type="EMBL" id="JAMTCK010000004">
    <property type="protein sequence ID" value="MCP2164968.1"/>
    <property type="molecule type" value="Genomic_DNA"/>
</dbReference>
<comment type="subcellular location">
    <subcellularLocation>
        <location evidence="1">Cell membrane</location>
        <topology evidence="1">Multi-pass membrane protein</topology>
    </subcellularLocation>
</comment>
<dbReference type="GO" id="GO:0005886">
    <property type="term" value="C:plasma membrane"/>
    <property type="evidence" value="ECO:0007669"/>
    <property type="project" value="UniProtKB-SubCell"/>
</dbReference>
<feature type="transmembrane region" description="Helical" evidence="7">
    <location>
        <begin position="382"/>
        <end position="402"/>
    </location>
</feature>
<dbReference type="Gene3D" id="1.20.1250.20">
    <property type="entry name" value="MFS general substrate transporter like domains"/>
    <property type="match status" value="1"/>
</dbReference>
<dbReference type="Proteomes" id="UP001206128">
    <property type="component" value="Unassembled WGS sequence"/>
</dbReference>
<feature type="transmembrane region" description="Helical" evidence="7">
    <location>
        <begin position="230"/>
        <end position="252"/>
    </location>
</feature>
<evidence type="ECO:0000256" key="1">
    <source>
        <dbReference type="ARBA" id="ARBA00004651"/>
    </source>
</evidence>
<dbReference type="CDD" id="cd06173">
    <property type="entry name" value="MFS_MefA_like"/>
    <property type="match status" value="1"/>
</dbReference>
<evidence type="ECO:0000256" key="2">
    <source>
        <dbReference type="ARBA" id="ARBA00022448"/>
    </source>
</evidence>
<keyword evidence="10" id="KW-1185">Reference proteome</keyword>
<evidence type="ECO:0000256" key="6">
    <source>
        <dbReference type="ARBA" id="ARBA00023136"/>
    </source>
</evidence>
<dbReference type="PROSITE" id="PS50850">
    <property type="entry name" value="MFS"/>
    <property type="match status" value="1"/>
</dbReference>
<feature type="transmembrane region" description="Helical" evidence="7">
    <location>
        <begin position="50"/>
        <end position="72"/>
    </location>
</feature>
<feature type="domain" description="Major facilitator superfamily (MFS) profile" evidence="8">
    <location>
        <begin position="1"/>
        <end position="406"/>
    </location>
</feature>
<sequence>MLFRRRPRPAGLGPDFAKLWTANAVSNIGDGISLAAGPLLIASLTDDPRLVAGGAFVQLLPWLLFSLVSGVFVDRLDRRRLVAVVNVLRAVVIGGLTAAVALDAVGVPVVYVAFFLLGTGETLADNASAALLPSIVPAEGLARANARMFFVHQVGNQLIAPPLGAVLFGIAAALPFGVDAASFVVAAVLVLSLRYRPPAVEAAAQPVRRSVRVEIAEGVRWLWRQRVLRMLALCLCLMNVTLDAGIAILVLYARERLGLDGVGYGVLLASIAVGGMLGSVLARPLMDRFGAAVLLRVGLVIETLTHVGLALARTPWLALVVLVVFGVHGTVWGVVTMTVRQRVIPGPLFGRVTSVFYLFSRSGAALGSLAGGVLAAELGVTAPFWCSAAVMTVVTAVAVPLFTRAELAATTGATDRAAPATTGKA</sequence>
<reference evidence="9" key="1">
    <citation type="submission" date="2022-06" db="EMBL/GenBank/DDBJ databases">
        <title>Genomic Encyclopedia of Archaeal and Bacterial Type Strains, Phase II (KMG-II): from individual species to whole genera.</title>
        <authorList>
            <person name="Goeker M."/>
        </authorList>
    </citation>
    <scope>NUCLEOTIDE SEQUENCE</scope>
    <source>
        <strain evidence="9">DSM 43935</strain>
    </source>
</reference>
<evidence type="ECO:0000313" key="10">
    <source>
        <dbReference type="Proteomes" id="UP001206128"/>
    </source>
</evidence>
<comment type="caution">
    <text evidence="9">The sequence shown here is derived from an EMBL/GenBank/DDBJ whole genome shotgun (WGS) entry which is preliminary data.</text>
</comment>
<feature type="transmembrane region" description="Helical" evidence="7">
    <location>
        <begin position="264"/>
        <end position="282"/>
    </location>
</feature>
<dbReference type="InterPro" id="IPR010290">
    <property type="entry name" value="TM_effector"/>
</dbReference>
<evidence type="ECO:0000256" key="4">
    <source>
        <dbReference type="ARBA" id="ARBA00022692"/>
    </source>
</evidence>
<dbReference type="GO" id="GO:0022857">
    <property type="term" value="F:transmembrane transporter activity"/>
    <property type="evidence" value="ECO:0007669"/>
    <property type="project" value="InterPro"/>
</dbReference>
<dbReference type="SUPFAM" id="SSF103473">
    <property type="entry name" value="MFS general substrate transporter"/>
    <property type="match status" value="1"/>
</dbReference>
<dbReference type="AlphaFoldDB" id="A0AAE3GF24"/>
<dbReference type="PANTHER" id="PTHR23513:SF6">
    <property type="entry name" value="MAJOR FACILITATOR SUPERFAMILY ASSOCIATED DOMAIN-CONTAINING PROTEIN"/>
    <property type="match status" value="1"/>
</dbReference>
<name>A0AAE3GF24_9PSEU</name>
<feature type="transmembrane region" description="Helical" evidence="7">
    <location>
        <begin position="20"/>
        <end position="44"/>
    </location>
</feature>
<evidence type="ECO:0000256" key="3">
    <source>
        <dbReference type="ARBA" id="ARBA00022475"/>
    </source>
</evidence>
<gene>
    <name evidence="9" type="ORF">LX83_001817</name>
</gene>
<keyword evidence="3" id="KW-1003">Cell membrane</keyword>